<dbReference type="InterPro" id="IPR050865">
    <property type="entry name" value="BEACH_Domain"/>
</dbReference>
<dbReference type="Pfam" id="PF00400">
    <property type="entry name" value="WD40"/>
    <property type="match status" value="3"/>
</dbReference>
<dbReference type="SUPFAM" id="SSF50978">
    <property type="entry name" value="WD40 repeat-like"/>
    <property type="match status" value="1"/>
</dbReference>
<evidence type="ECO:0008006" key="16">
    <source>
        <dbReference type="Google" id="ProtNLM"/>
    </source>
</evidence>
<dbReference type="GO" id="GO:0005794">
    <property type="term" value="C:Golgi apparatus"/>
    <property type="evidence" value="ECO:0007669"/>
    <property type="project" value="UniProtKB-SubCell"/>
</dbReference>
<dbReference type="CDD" id="cd14942">
    <property type="entry name" value="TRAPPC3_bet3"/>
    <property type="match status" value="1"/>
</dbReference>
<feature type="repeat" description="WD" evidence="10">
    <location>
        <begin position="743"/>
        <end position="774"/>
    </location>
</feature>
<evidence type="ECO:0000256" key="7">
    <source>
        <dbReference type="ARBA" id="ARBA00022824"/>
    </source>
</evidence>
<dbReference type="SMART" id="SM00320">
    <property type="entry name" value="WD40"/>
    <property type="match status" value="5"/>
</dbReference>
<evidence type="ECO:0000256" key="6">
    <source>
        <dbReference type="ARBA" id="ARBA00022737"/>
    </source>
</evidence>
<feature type="domain" description="BEACH" evidence="12">
    <location>
        <begin position="246"/>
        <end position="543"/>
    </location>
</feature>
<sequence>KVQGRLKLCTRSIMFEPQDVMQPILKFPFRDMDVSPCAEIFDEESNELYLSFDCNAVVEMKERNVDHPYTHRVLANSSVYSTKVIFSLVHSKIHDFLQAIAPLWSLSHKKSVLNKIDEERFLAPVLEPRHTDVFDASLLVDFRERPLYTKCKLVDRIVPLLKFPGAMMLTNLRFADPVEFMSRDVASSRVYFQPAQINNIGDPVLNFEYAKQCGLEVLLDDRQSFFYSFRSMQDRDDIYATMLQVNQTLQQNCTREMLFKWQHRQVSNFEYLSFLNDQAGRTTNDLTQYPVFPWVIADYKTDRLDLTDPHTFRDLSKPVGALNADRLAYFQQRFHNMPSGMEAEGLPPPFLYGTHYSTPGYVLFYLVRMAPEYMLCLQNGKFDAPDRLFRSIADTYQSCLTNHADLKELIPAFYDTDSPHVCEWLQNTRNLDLGTTQTLARVGDVDLPPWADSAHDFVEKHREALECDYVSEHLHEWIDLIFGYKQQGAEALAANNLFYYLSYEGAVNLEMVTDPVDRCSFEAQIQEFGQTPKLLFQSPHPARSQVGMDVSLAPMDVATSPPVVPSVSTRLTSEEDLPEVVEQPPVASSSSSSSWGFKRPTLSSTFSGLTKNVSGFKASLRRRCMERSSWGWTFDYTTAAAMWDESLPHFLHSNLSKDMKTVFTTSDDGTFKISSSDDGVVRRSYTCAGTLCFVAAGCIHMTMMRLPGPVRCLDVSADEKYAFFGSADLYMFALETGRVGKLSLAHAAAVTGVCVVDDSRFVTCSLDGTIKVWQYGPMGMLSTPTFVYEGCDCALTCLDVNSDGSIALVGSENGSVYVFDLRSNDIISKVRASDTAIQTLRFGMTGATFTCMSSSYVAATFALNGAAVSTLRASPKDVPGCMVSDGEFALTGSEDGGVYIWQLNEGDKNALKACTVSIPHSHKSAVTALNVSGNGQSIVSGGGDGSVRNAEFFALTYGALVTQLIKDFEDLKEVNTQLEVMGYGIGIRLIDEFLAKSGVSACADFKDTTEVVAKVAFKMFFGINVDVVPTDAANVQMRVEAKFTKDSLQGDDVTEIRYARYILLHGR</sequence>
<dbReference type="FunFam" id="1.10.1540.10:FF:000001">
    <property type="entry name" value="neurobeachin isoform X1"/>
    <property type="match status" value="1"/>
</dbReference>
<reference evidence="14 15" key="1">
    <citation type="submission" date="2018-08" db="EMBL/GenBank/DDBJ databases">
        <title>Aphanomyces genome sequencing and annotation.</title>
        <authorList>
            <person name="Minardi D."/>
            <person name="Oidtmann B."/>
            <person name="Van Der Giezen M."/>
            <person name="Studholme D.J."/>
        </authorList>
    </citation>
    <scope>NUCLEOTIDE SEQUENCE [LARGE SCALE GENOMIC DNA]</scope>
    <source>
        <strain evidence="14 15">Yx</strain>
    </source>
</reference>
<dbReference type="GO" id="GO:0048193">
    <property type="term" value="P:Golgi vesicle transport"/>
    <property type="evidence" value="ECO:0007669"/>
    <property type="project" value="InterPro"/>
</dbReference>
<protein>
    <recommendedName>
        <fullName evidence="16">BEACH domain-containing protein</fullName>
    </recommendedName>
</protein>
<evidence type="ECO:0000256" key="5">
    <source>
        <dbReference type="ARBA" id="ARBA00022574"/>
    </source>
</evidence>
<evidence type="ECO:0000259" key="13">
    <source>
        <dbReference type="PROSITE" id="PS51783"/>
    </source>
</evidence>
<dbReference type="AlphaFoldDB" id="A0A396ZQY6"/>
<dbReference type="PROSITE" id="PS51783">
    <property type="entry name" value="PH_BEACH"/>
    <property type="match status" value="1"/>
</dbReference>
<accession>A0A396ZQY6</accession>
<dbReference type="CDD" id="cd06071">
    <property type="entry name" value="Beach"/>
    <property type="match status" value="1"/>
</dbReference>
<dbReference type="PROSITE" id="PS50197">
    <property type="entry name" value="BEACH"/>
    <property type="match status" value="1"/>
</dbReference>
<keyword evidence="7" id="KW-0256">Endoplasmic reticulum</keyword>
<dbReference type="GO" id="GO:0030008">
    <property type="term" value="C:TRAPP complex"/>
    <property type="evidence" value="ECO:0007669"/>
    <property type="project" value="InterPro"/>
</dbReference>
<dbReference type="SUPFAM" id="SSF111126">
    <property type="entry name" value="Ligand-binding domain in the NO signalling and Golgi transport"/>
    <property type="match status" value="1"/>
</dbReference>
<feature type="region of interest" description="Disordered" evidence="11">
    <location>
        <begin position="563"/>
        <end position="596"/>
    </location>
</feature>
<evidence type="ECO:0000313" key="14">
    <source>
        <dbReference type="EMBL" id="RHX98182.1"/>
    </source>
</evidence>
<dbReference type="InterPro" id="IPR036372">
    <property type="entry name" value="BEACH_dom_sf"/>
</dbReference>
<dbReference type="InterPro" id="IPR057496">
    <property type="entry name" value="FAN-like_PH"/>
</dbReference>
<feature type="repeat" description="WD" evidence="10">
    <location>
        <begin position="885"/>
        <end position="911"/>
    </location>
</feature>
<feature type="repeat" description="WD" evidence="10">
    <location>
        <begin position="919"/>
        <end position="948"/>
    </location>
</feature>
<comment type="similarity">
    <text evidence="3">Belongs to the TRAPP small subunits family. BET3 subfamily.</text>
</comment>
<evidence type="ECO:0000256" key="9">
    <source>
        <dbReference type="ARBA" id="ARBA00023034"/>
    </source>
</evidence>
<dbReference type="InterPro" id="IPR016721">
    <property type="entry name" value="Bet3"/>
</dbReference>
<dbReference type="InterPro" id="IPR001680">
    <property type="entry name" value="WD40_rpt"/>
</dbReference>
<dbReference type="VEuPathDB" id="FungiDB:H257_00901"/>
<keyword evidence="4" id="KW-0813">Transport</keyword>
<feature type="non-terminal residue" evidence="14">
    <location>
        <position position="1"/>
    </location>
</feature>
<organism evidence="14 15">
    <name type="scientific">Aphanomyces astaci</name>
    <name type="common">Crayfish plague agent</name>
    <dbReference type="NCBI Taxonomy" id="112090"/>
    <lineage>
        <taxon>Eukaryota</taxon>
        <taxon>Sar</taxon>
        <taxon>Stramenopiles</taxon>
        <taxon>Oomycota</taxon>
        <taxon>Saprolegniomycetes</taxon>
        <taxon>Saprolegniales</taxon>
        <taxon>Verrucalvaceae</taxon>
        <taxon>Aphanomyces</taxon>
    </lineage>
</organism>
<comment type="subcellular location">
    <subcellularLocation>
        <location evidence="2">Endoplasmic reticulum</location>
    </subcellularLocation>
    <subcellularLocation>
        <location evidence="1">Golgi apparatus</location>
        <location evidence="1">cis-Golgi network</location>
    </subcellularLocation>
</comment>
<evidence type="ECO:0000256" key="8">
    <source>
        <dbReference type="ARBA" id="ARBA00022892"/>
    </source>
</evidence>
<evidence type="ECO:0000256" key="11">
    <source>
        <dbReference type="SAM" id="MobiDB-lite"/>
    </source>
</evidence>
<keyword evidence="9" id="KW-0333">Golgi apparatus</keyword>
<name>A0A396ZQY6_APHAT</name>
<dbReference type="PROSITE" id="PS50082">
    <property type="entry name" value="WD_REPEATS_2"/>
    <property type="match status" value="3"/>
</dbReference>
<gene>
    <name evidence="14" type="ORF">DYB25_000469</name>
</gene>
<dbReference type="Gene3D" id="3.30.1380.20">
    <property type="entry name" value="Trafficking protein particle complex subunit 3"/>
    <property type="match status" value="1"/>
</dbReference>
<evidence type="ECO:0000259" key="12">
    <source>
        <dbReference type="PROSITE" id="PS50197"/>
    </source>
</evidence>
<proteinExistence type="inferred from homology"/>
<dbReference type="SUPFAM" id="SSF81837">
    <property type="entry name" value="BEACH domain"/>
    <property type="match status" value="1"/>
</dbReference>
<dbReference type="Pfam" id="PF25400">
    <property type="entry name" value="PH_FAN"/>
    <property type="match status" value="1"/>
</dbReference>
<dbReference type="Gene3D" id="1.10.1540.10">
    <property type="entry name" value="BEACH domain"/>
    <property type="match status" value="1"/>
</dbReference>
<evidence type="ECO:0000256" key="2">
    <source>
        <dbReference type="ARBA" id="ARBA00004240"/>
    </source>
</evidence>
<dbReference type="EMBL" id="QUTA01011804">
    <property type="protein sequence ID" value="RHX98182.1"/>
    <property type="molecule type" value="Genomic_DNA"/>
</dbReference>
<evidence type="ECO:0000256" key="3">
    <source>
        <dbReference type="ARBA" id="ARBA00006218"/>
    </source>
</evidence>
<keyword evidence="8" id="KW-0931">ER-Golgi transport</keyword>
<dbReference type="Gene3D" id="2.130.10.10">
    <property type="entry name" value="YVTN repeat-like/Quinoprotein amine dehydrogenase"/>
    <property type="match status" value="2"/>
</dbReference>
<evidence type="ECO:0000256" key="4">
    <source>
        <dbReference type="ARBA" id="ARBA00022448"/>
    </source>
</evidence>
<dbReference type="SMART" id="SM01026">
    <property type="entry name" value="Beach"/>
    <property type="match status" value="1"/>
</dbReference>
<dbReference type="VEuPathDB" id="FungiDB:H257_00900"/>
<dbReference type="Proteomes" id="UP000266239">
    <property type="component" value="Unassembled WGS sequence"/>
</dbReference>
<evidence type="ECO:0000256" key="10">
    <source>
        <dbReference type="PROSITE-ProRule" id="PRU00221"/>
    </source>
</evidence>
<dbReference type="InterPro" id="IPR023362">
    <property type="entry name" value="PH-BEACH_dom"/>
</dbReference>
<evidence type="ECO:0000313" key="15">
    <source>
        <dbReference type="Proteomes" id="UP000266239"/>
    </source>
</evidence>
<dbReference type="Pfam" id="PF04051">
    <property type="entry name" value="TRAPP"/>
    <property type="match status" value="1"/>
</dbReference>
<keyword evidence="5 10" id="KW-0853">WD repeat</keyword>
<dbReference type="PANTHER" id="PTHR13743">
    <property type="entry name" value="BEIGE/BEACH-RELATED"/>
    <property type="match status" value="1"/>
</dbReference>
<dbReference type="Pfam" id="PF02138">
    <property type="entry name" value="Beach"/>
    <property type="match status" value="1"/>
</dbReference>
<dbReference type="InterPro" id="IPR015943">
    <property type="entry name" value="WD40/YVTN_repeat-like_dom_sf"/>
</dbReference>
<dbReference type="InterPro" id="IPR000409">
    <property type="entry name" value="BEACH_dom"/>
</dbReference>
<dbReference type="InterPro" id="IPR036322">
    <property type="entry name" value="WD40_repeat_dom_sf"/>
</dbReference>
<dbReference type="GO" id="GO:0005783">
    <property type="term" value="C:endoplasmic reticulum"/>
    <property type="evidence" value="ECO:0007669"/>
    <property type="project" value="UniProtKB-SubCell"/>
</dbReference>
<dbReference type="InterPro" id="IPR024096">
    <property type="entry name" value="NO_sig/Golgi_transp_ligand-bd"/>
</dbReference>
<keyword evidence="6" id="KW-0677">Repeat</keyword>
<feature type="domain" description="BEACH-type PH" evidence="13">
    <location>
        <begin position="143"/>
        <end position="243"/>
    </location>
</feature>
<dbReference type="PANTHER" id="PTHR13743:SF123">
    <property type="entry name" value="PROTEIN FAN"/>
    <property type="match status" value="1"/>
</dbReference>
<comment type="caution">
    <text evidence="14">The sequence shown here is derived from an EMBL/GenBank/DDBJ whole genome shotgun (WGS) entry which is preliminary data.</text>
</comment>
<dbReference type="InterPro" id="IPR007194">
    <property type="entry name" value="TRAPP_component"/>
</dbReference>
<evidence type="ECO:0000256" key="1">
    <source>
        <dbReference type="ARBA" id="ARBA00004222"/>
    </source>
</evidence>